<dbReference type="GO" id="GO:0009366">
    <property type="term" value="C:enterobactin synthetase complex"/>
    <property type="evidence" value="ECO:0007669"/>
    <property type="project" value="TreeGrafter"/>
</dbReference>
<reference evidence="3 4" key="1">
    <citation type="submission" date="2018-08" db="EMBL/GenBank/DDBJ databases">
        <title>Genomic Encyclopedia of Archaeal and Bacterial Type Strains, Phase II (KMG-II): from individual species to whole genera.</title>
        <authorList>
            <person name="Goeker M."/>
        </authorList>
    </citation>
    <scope>NUCLEOTIDE SEQUENCE [LARGE SCALE GENOMIC DNA]</scope>
    <source>
        <strain evidence="3 4">DSM 45791</strain>
    </source>
</reference>
<dbReference type="GO" id="GO:0047527">
    <property type="term" value="F:2,3-dihydroxybenzoate-serine ligase activity"/>
    <property type="evidence" value="ECO:0007669"/>
    <property type="project" value="TreeGrafter"/>
</dbReference>
<dbReference type="Gene3D" id="3.30.559.10">
    <property type="entry name" value="Chloramphenicol acetyltransferase-like domain"/>
    <property type="match status" value="1"/>
</dbReference>
<dbReference type="GO" id="GO:0005829">
    <property type="term" value="C:cytosol"/>
    <property type="evidence" value="ECO:0007669"/>
    <property type="project" value="TreeGrafter"/>
</dbReference>
<dbReference type="AlphaFoldDB" id="A0A3E0HKL4"/>
<protein>
    <submittedName>
        <fullName evidence="3">Condensation domain-containing protein</fullName>
    </submittedName>
</protein>
<evidence type="ECO:0000259" key="1">
    <source>
        <dbReference type="Pfam" id="PF00668"/>
    </source>
</evidence>
<evidence type="ECO:0000313" key="4">
    <source>
        <dbReference type="Proteomes" id="UP000256269"/>
    </source>
</evidence>
<dbReference type="GO" id="GO:0008610">
    <property type="term" value="P:lipid biosynthetic process"/>
    <property type="evidence" value="ECO:0007669"/>
    <property type="project" value="UniProtKB-ARBA"/>
</dbReference>
<dbReference type="InterPro" id="IPR023213">
    <property type="entry name" value="CAT-like_dom_sf"/>
</dbReference>
<keyword evidence="4" id="KW-1185">Reference proteome</keyword>
<dbReference type="RefSeq" id="WP_116175572.1">
    <property type="nucleotide sequence ID" value="NZ_CP144375.1"/>
</dbReference>
<organism evidence="3 4">
    <name type="scientific">Kutzneria buriramensis</name>
    <dbReference type="NCBI Taxonomy" id="1045776"/>
    <lineage>
        <taxon>Bacteria</taxon>
        <taxon>Bacillati</taxon>
        <taxon>Actinomycetota</taxon>
        <taxon>Actinomycetes</taxon>
        <taxon>Pseudonocardiales</taxon>
        <taxon>Pseudonocardiaceae</taxon>
        <taxon>Kutzneria</taxon>
    </lineage>
</organism>
<dbReference type="InterPro" id="IPR044894">
    <property type="entry name" value="TubC_N_sf"/>
</dbReference>
<feature type="domain" description="Condensation" evidence="1">
    <location>
        <begin position="58"/>
        <end position="486"/>
    </location>
</feature>
<dbReference type="Pfam" id="PF18563">
    <property type="entry name" value="TubC_N"/>
    <property type="match status" value="1"/>
</dbReference>
<accession>A0A3E0HKL4</accession>
<dbReference type="InterPro" id="IPR041464">
    <property type="entry name" value="TubC_N"/>
</dbReference>
<evidence type="ECO:0000313" key="3">
    <source>
        <dbReference type="EMBL" id="REH46880.1"/>
    </source>
</evidence>
<proteinExistence type="predicted"/>
<dbReference type="Gene3D" id="3.30.559.30">
    <property type="entry name" value="Nonribosomal peptide synthetase, condensation domain"/>
    <property type="match status" value="1"/>
</dbReference>
<dbReference type="Gene3D" id="1.10.10.1830">
    <property type="entry name" value="Non-ribosomal peptide synthase, adenylation domain"/>
    <property type="match status" value="1"/>
</dbReference>
<dbReference type="Proteomes" id="UP000256269">
    <property type="component" value="Unassembled WGS sequence"/>
</dbReference>
<evidence type="ECO:0000259" key="2">
    <source>
        <dbReference type="Pfam" id="PF18563"/>
    </source>
</evidence>
<feature type="domain" description="TubC N-terminal docking" evidence="2">
    <location>
        <begin position="7"/>
        <end position="53"/>
    </location>
</feature>
<comment type="caution">
    <text evidence="3">The sequence shown here is derived from an EMBL/GenBank/DDBJ whole genome shotgun (WGS) entry which is preliminary data.</text>
</comment>
<dbReference type="GO" id="GO:0009239">
    <property type="term" value="P:enterobactin biosynthetic process"/>
    <property type="evidence" value="ECO:0007669"/>
    <property type="project" value="TreeGrafter"/>
</dbReference>
<dbReference type="GO" id="GO:0031177">
    <property type="term" value="F:phosphopantetheine binding"/>
    <property type="evidence" value="ECO:0007669"/>
    <property type="project" value="TreeGrafter"/>
</dbReference>
<name>A0A3E0HKL4_9PSEU</name>
<dbReference type="GO" id="GO:0043041">
    <property type="term" value="P:amino acid activation for nonribosomal peptide biosynthetic process"/>
    <property type="evidence" value="ECO:0007669"/>
    <property type="project" value="TreeGrafter"/>
</dbReference>
<dbReference type="EMBL" id="QUNO01000006">
    <property type="protein sequence ID" value="REH46880.1"/>
    <property type="molecule type" value="Genomic_DNA"/>
</dbReference>
<dbReference type="SUPFAM" id="SSF52777">
    <property type="entry name" value="CoA-dependent acyltransferases"/>
    <property type="match status" value="2"/>
</dbReference>
<dbReference type="InterPro" id="IPR001242">
    <property type="entry name" value="Condensation_dom"/>
</dbReference>
<gene>
    <name evidence="3" type="ORF">BCF44_10644</name>
</gene>
<dbReference type="Pfam" id="PF00668">
    <property type="entry name" value="Condensation"/>
    <property type="match status" value="1"/>
</dbReference>
<dbReference type="OrthoDB" id="5478077at2"/>
<dbReference type="PANTHER" id="PTHR45527">
    <property type="entry name" value="NONRIBOSOMAL PEPTIDE SYNTHETASE"/>
    <property type="match status" value="1"/>
</dbReference>
<sequence>MTGLDLLLARLAEDDVRLTAAGDVLRYDAPAGVLTPRLLDELRAHKPALLARLSGVVDEAPASAQQEAMLAAVAQAGRPQVWNVPTRIGLRGKLDVTALGTALAELTARHESLRCRFVSDSDGRYRQQVLPPKPCPLSVDDLRDLPEPSDRDEQICRSLADTPFDLAVSTEPVCRLLRLADQEWALMLVLHHISVDGWALNVVLTELAELYRAAATGGPSRLKPPGAQATGYARWLEQHRDPVREARAIEFWRARFAQVPFGLVVRADRPRPERPSGDGGTARLTVPATTRAAVEAFARRRDTTPFAVAAATLGAYLTGTAGGTVVLSVSYANRERAEFESLVSCTRLGVGLAVTVDGRESFGELVDRTTVEIRTVLDNPVPMTEVLRALRESGRTDVPAGLSYGIAFQNFQPAALDFPDLVSTVRDVAAAAARVELVFGIVPCADPAEGYQAWLEYSADRWDPASADAVLAGYVRALNELAAEPARLSRG</sequence>
<dbReference type="PANTHER" id="PTHR45527:SF1">
    <property type="entry name" value="FATTY ACID SYNTHASE"/>
    <property type="match status" value="1"/>
</dbReference>